<dbReference type="EMBL" id="AWWV01013239">
    <property type="protein sequence ID" value="OMO62484.1"/>
    <property type="molecule type" value="Genomic_DNA"/>
</dbReference>
<dbReference type="Proteomes" id="UP000188268">
    <property type="component" value="Unassembled WGS sequence"/>
</dbReference>
<evidence type="ECO:0000256" key="1">
    <source>
        <dbReference type="SAM" id="MobiDB-lite"/>
    </source>
</evidence>
<name>A0A1R3GWJ5_COCAP</name>
<sequence>MEEDQDEDDVFAAIPVHFKDWISGLPDIDDKETPPFEKKMKKS</sequence>
<keyword evidence="3" id="KW-1185">Reference proteome</keyword>
<proteinExistence type="predicted"/>
<feature type="compositionally biased region" description="Basic and acidic residues" evidence="1">
    <location>
        <begin position="31"/>
        <end position="43"/>
    </location>
</feature>
<dbReference type="AlphaFoldDB" id="A0A1R3GWJ5"/>
<comment type="caution">
    <text evidence="2">The sequence shown here is derived from an EMBL/GenBank/DDBJ whole genome shotgun (WGS) entry which is preliminary data.</text>
</comment>
<accession>A0A1R3GWJ5</accession>
<gene>
    <name evidence="2" type="ORF">CCACVL1_22801</name>
</gene>
<evidence type="ECO:0000313" key="3">
    <source>
        <dbReference type="Proteomes" id="UP000188268"/>
    </source>
</evidence>
<feature type="region of interest" description="Disordered" evidence="1">
    <location>
        <begin position="23"/>
        <end position="43"/>
    </location>
</feature>
<dbReference type="Gramene" id="OMO62484">
    <property type="protein sequence ID" value="OMO62484"/>
    <property type="gene ID" value="CCACVL1_22801"/>
</dbReference>
<protein>
    <submittedName>
        <fullName evidence="2">Uncharacterized protein</fullName>
    </submittedName>
</protein>
<reference evidence="2 3" key="1">
    <citation type="submission" date="2013-09" db="EMBL/GenBank/DDBJ databases">
        <title>Corchorus capsularis genome sequencing.</title>
        <authorList>
            <person name="Alam M."/>
            <person name="Haque M.S."/>
            <person name="Islam M.S."/>
            <person name="Emdad E.M."/>
            <person name="Islam M.M."/>
            <person name="Ahmed B."/>
            <person name="Halim A."/>
            <person name="Hossen Q.M.M."/>
            <person name="Hossain M.Z."/>
            <person name="Ahmed R."/>
            <person name="Khan M.M."/>
            <person name="Islam R."/>
            <person name="Rashid M.M."/>
            <person name="Khan S.A."/>
            <person name="Rahman M.S."/>
            <person name="Alam M."/>
        </authorList>
    </citation>
    <scope>NUCLEOTIDE SEQUENCE [LARGE SCALE GENOMIC DNA]</scope>
    <source>
        <strain evidence="3">cv. CVL-1</strain>
        <tissue evidence="2">Whole seedling</tissue>
    </source>
</reference>
<organism evidence="2 3">
    <name type="scientific">Corchorus capsularis</name>
    <name type="common">Jute</name>
    <dbReference type="NCBI Taxonomy" id="210143"/>
    <lineage>
        <taxon>Eukaryota</taxon>
        <taxon>Viridiplantae</taxon>
        <taxon>Streptophyta</taxon>
        <taxon>Embryophyta</taxon>
        <taxon>Tracheophyta</taxon>
        <taxon>Spermatophyta</taxon>
        <taxon>Magnoliopsida</taxon>
        <taxon>eudicotyledons</taxon>
        <taxon>Gunneridae</taxon>
        <taxon>Pentapetalae</taxon>
        <taxon>rosids</taxon>
        <taxon>malvids</taxon>
        <taxon>Malvales</taxon>
        <taxon>Malvaceae</taxon>
        <taxon>Grewioideae</taxon>
        <taxon>Apeibeae</taxon>
        <taxon>Corchorus</taxon>
    </lineage>
</organism>
<evidence type="ECO:0000313" key="2">
    <source>
        <dbReference type="EMBL" id="OMO62484.1"/>
    </source>
</evidence>